<evidence type="ECO:0000259" key="1">
    <source>
        <dbReference type="Pfam" id="PF01872"/>
    </source>
</evidence>
<gene>
    <name evidence="2" type="ORF">LQ567_15740</name>
</gene>
<evidence type="ECO:0000313" key="2">
    <source>
        <dbReference type="EMBL" id="MCD2424233.1"/>
    </source>
</evidence>
<evidence type="ECO:0000313" key="3">
    <source>
        <dbReference type="Proteomes" id="UP001199816"/>
    </source>
</evidence>
<dbReference type="EMBL" id="JAJNEC010000005">
    <property type="protein sequence ID" value="MCD2424233.1"/>
    <property type="molecule type" value="Genomic_DNA"/>
</dbReference>
<name>A0ABS8PT39_9BACT</name>
<comment type="caution">
    <text evidence="2">The sequence shown here is derived from an EMBL/GenBank/DDBJ whole genome shotgun (WGS) entry which is preliminary data.</text>
</comment>
<feature type="domain" description="Bacterial bifunctional deaminase-reductase C-terminal" evidence="1">
    <location>
        <begin position="2"/>
        <end position="175"/>
    </location>
</feature>
<dbReference type="Proteomes" id="UP001199816">
    <property type="component" value="Unassembled WGS sequence"/>
</dbReference>
<dbReference type="RefSeq" id="WP_231005672.1">
    <property type="nucleotide sequence ID" value="NZ_JAJNEC010000005.1"/>
</dbReference>
<dbReference type="SUPFAM" id="SSF53597">
    <property type="entry name" value="Dihydrofolate reductase-like"/>
    <property type="match status" value="1"/>
</dbReference>
<dbReference type="InterPro" id="IPR002734">
    <property type="entry name" value="RibDG_C"/>
</dbReference>
<dbReference type="InterPro" id="IPR050765">
    <property type="entry name" value="Riboflavin_Biosynth_HTPR"/>
</dbReference>
<sequence length="184" mass="20536">MRKIIVTEWMSLDGITDAGTMAEWFNPYHSDSRANAIRETIHNSEIMLYGRVTYQMLYPYWSALKNNEMGVAEKLNTSKKYVVSASLTEAPWEHTTIIKEDPVRAITELRGQEGGPVLVQGSATLVKTLAASGLVDEWKLLVQPHIMGTGAGNLFPGIHASLELMQVQQLEKGVLQLCYGRENK</sequence>
<dbReference type="PANTHER" id="PTHR38011">
    <property type="entry name" value="DIHYDROFOLATE REDUCTASE FAMILY PROTEIN (AFU_ORTHOLOGUE AFUA_8G06820)"/>
    <property type="match status" value="1"/>
</dbReference>
<reference evidence="2 3" key="1">
    <citation type="submission" date="2021-11" db="EMBL/GenBank/DDBJ databases">
        <title>Genomic of Niabella pedocola.</title>
        <authorList>
            <person name="Wu T."/>
        </authorList>
    </citation>
    <scope>NUCLEOTIDE SEQUENCE [LARGE SCALE GENOMIC DNA]</scope>
    <source>
        <strain evidence="2 3">JCM 31011</strain>
    </source>
</reference>
<dbReference type="InterPro" id="IPR024072">
    <property type="entry name" value="DHFR-like_dom_sf"/>
</dbReference>
<dbReference type="Gene3D" id="3.40.430.10">
    <property type="entry name" value="Dihydrofolate Reductase, subunit A"/>
    <property type="match status" value="1"/>
</dbReference>
<protein>
    <submittedName>
        <fullName evidence="2">Dihydrofolate reductase family protein</fullName>
    </submittedName>
</protein>
<dbReference type="Pfam" id="PF01872">
    <property type="entry name" value="RibD_C"/>
    <property type="match status" value="1"/>
</dbReference>
<organism evidence="2 3">
    <name type="scientific">Niabella pedocola</name>
    <dbReference type="NCBI Taxonomy" id="1752077"/>
    <lineage>
        <taxon>Bacteria</taxon>
        <taxon>Pseudomonadati</taxon>
        <taxon>Bacteroidota</taxon>
        <taxon>Chitinophagia</taxon>
        <taxon>Chitinophagales</taxon>
        <taxon>Chitinophagaceae</taxon>
        <taxon>Niabella</taxon>
    </lineage>
</organism>
<accession>A0ABS8PT39</accession>
<dbReference type="PANTHER" id="PTHR38011:SF2">
    <property type="entry name" value="BIFUNCTIONAL DEAMINASE-REDUCTASE DOMAIN PROTEIN"/>
    <property type="match status" value="1"/>
</dbReference>
<keyword evidence="3" id="KW-1185">Reference proteome</keyword>
<proteinExistence type="predicted"/>